<dbReference type="Proteomes" id="UP000244193">
    <property type="component" value="Chromosome"/>
</dbReference>
<keyword evidence="2" id="KW-0418">Kinase</keyword>
<organism evidence="7 8">
    <name type="scientific">Flavobacterium magnum</name>
    <dbReference type="NCBI Taxonomy" id="2162713"/>
    <lineage>
        <taxon>Bacteria</taxon>
        <taxon>Pseudomonadati</taxon>
        <taxon>Bacteroidota</taxon>
        <taxon>Flavobacteriia</taxon>
        <taxon>Flavobacteriales</taxon>
        <taxon>Flavobacteriaceae</taxon>
        <taxon>Flavobacterium</taxon>
    </lineage>
</organism>
<dbReference type="RefSeq" id="WP_108371561.1">
    <property type="nucleotide sequence ID" value="NZ_CP028811.1"/>
</dbReference>
<name>A0A2S0RFT0_9FLAO</name>
<evidence type="ECO:0000313" key="7">
    <source>
        <dbReference type="EMBL" id="AWA30524.1"/>
    </source>
</evidence>
<dbReference type="Gene3D" id="3.30.565.10">
    <property type="entry name" value="Histidine kinase-like ATPase, C-terminal domain"/>
    <property type="match status" value="1"/>
</dbReference>
<dbReference type="Gene3D" id="1.20.5.1930">
    <property type="match status" value="1"/>
</dbReference>
<evidence type="ECO:0000256" key="3">
    <source>
        <dbReference type="ARBA" id="ARBA00023012"/>
    </source>
</evidence>
<keyword evidence="4" id="KW-0175">Coiled coil</keyword>
<keyword evidence="5" id="KW-0812">Transmembrane</keyword>
<evidence type="ECO:0000313" key="8">
    <source>
        <dbReference type="Proteomes" id="UP000244193"/>
    </source>
</evidence>
<keyword evidence="5" id="KW-1133">Transmembrane helix</keyword>
<dbReference type="InterPro" id="IPR005467">
    <property type="entry name" value="His_kinase_dom"/>
</dbReference>
<dbReference type="KEGG" id="fmg:HYN48_10710"/>
<feature type="domain" description="Histidine kinase" evidence="6">
    <location>
        <begin position="255"/>
        <end position="440"/>
    </location>
</feature>
<reference evidence="7 8" key="1">
    <citation type="submission" date="2018-04" db="EMBL/GenBank/DDBJ databases">
        <title>Genome sequencing of Flavobacterium sp. HYN0048.</title>
        <authorList>
            <person name="Yi H."/>
            <person name="Baek C."/>
        </authorList>
    </citation>
    <scope>NUCLEOTIDE SEQUENCE [LARGE SCALE GENOMIC DNA]</scope>
    <source>
        <strain evidence="7 8">HYN0048</strain>
    </source>
</reference>
<dbReference type="Pfam" id="PF02518">
    <property type="entry name" value="HATPase_c"/>
    <property type="match status" value="1"/>
</dbReference>
<dbReference type="InterPro" id="IPR011623">
    <property type="entry name" value="7TMR_DISM_rcpt_extracell_dom1"/>
</dbReference>
<feature type="transmembrane region" description="Helical" evidence="5">
    <location>
        <begin position="193"/>
        <end position="218"/>
    </location>
</feature>
<gene>
    <name evidence="7" type="ORF">HYN48_10710</name>
</gene>
<feature type="transmembrane region" description="Helical" evidence="5">
    <location>
        <begin position="12"/>
        <end position="31"/>
    </location>
</feature>
<evidence type="ECO:0000259" key="6">
    <source>
        <dbReference type="PROSITE" id="PS50109"/>
    </source>
</evidence>
<feature type="transmembrane region" description="Helical" evidence="5">
    <location>
        <begin position="167"/>
        <end position="187"/>
    </location>
</feature>
<evidence type="ECO:0000256" key="1">
    <source>
        <dbReference type="ARBA" id="ARBA00022679"/>
    </source>
</evidence>
<feature type="transmembrane region" description="Helical" evidence="5">
    <location>
        <begin position="38"/>
        <end position="60"/>
    </location>
</feature>
<dbReference type="SUPFAM" id="SSF55874">
    <property type="entry name" value="ATPase domain of HSP90 chaperone/DNA topoisomerase II/histidine kinase"/>
    <property type="match status" value="1"/>
</dbReference>
<dbReference type="PANTHER" id="PTHR24421:SF61">
    <property type="entry name" value="OXYGEN SENSOR HISTIDINE KINASE NREB"/>
    <property type="match status" value="1"/>
</dbReference>
<evidence type="ECO:0000256" key="4">
    <source>
        <dbReference type="SAM" id="Coils"/>
    </source>
</evidence>
<feature type="transmembrane region" description="Helical" evidence="5">
    <location>
        <begin position="80"/>
        <end position="98"/>
    </location>
</feature>
<keyword evidence="3" id="KW-0902">Two-component regulatory system</keyword>
<proteinExistence type="predicted"/>
<dbReference type="PANTHER" id="PTHR24421">
    <property type="entry name" value="NITRATE/NITRITE SENSOR PROTEIN NARX-RELATED"/>
    <property type="match status" value="1"/>
</dbReference>
<keyword evidence="5" id="KW-0472">Membrane</keyword>
<dbReference type="GO" id="GO:0016020">
    <property type="term" value="C:membrane"/>
    <property type="evidence" value="ECO:0007669"/>
    <property type="project" value="InterPro"/>
</dbReference>
<dbReference type="GO" id="GO:0000155">
    <property type="term" value="F:phosphorelay sensor kinase activity"/>
    <property type="evidence" value="ECO:0007669"/>
    <property type="project" value="InterPro"/>
</dbReference>
<protein>
    <recommendedName>
        <fullName evidence="6">Histidine kinase domain-containing protein</fullName>
    </recommendedName>
</protein>
<dbReference type="OrthoDB" id="9778366at2"/>
<feature type="transmembrane region" description="Helical" evidence="5">
    <location>
        <begin position="135"/>
        <end position="155"/>
    </location>
</feature>
<feature type="transmembrane region" description="Helical" evidence="5">
    <location>
        <begin position="110"/>
        <end position="129"/>
    </location>
</feature>
<feature type="coiled-coil region" evidence="4">
    <location>
        <begin position="228"/>
        <end position="296"/>
    </location>
</feature>
<dbReference type="GO" id="GO:0046983">
    <property type="term" value="F:protein dimerization activity"/>
    <property type="evidence" value="ECO:0007669"/>
    <property type="project" value="InterPro"/>
</dbReference>
<dbReference type="CDD" id="cd16917">
    <property type="entry name" value="HATPase_UhpB-NarQ-NarX-like"/>
    <property type="match status" value="1"/>
</dbReference>
<dbReference type="SMART" id="SM00387">
    <property type="entry name" value="HATPase_c"/>
    <property type="match status" value="1"/>
</dbReference>
<dbReference type="PROSITE" id="PS50109">
    <property type="entry name" value="HIS_KIN"/>
    <property type="match status" value="1"/>
</dbReference>
<dbReference type="AlphaFoldDB" id="A0A2S0RFT0"/>
<dbReference type="InterPro" id="IPR050482">
    <property type="entry name" value="Sensor_HK_TwoCompSys"/>
</dbReference>
<sequence length="450" mass="51631">MHDIRIEFVMSLFILGAAVLAFIHHTALYFFSKDRFLLHYLIYLFFTGIFLYAKTGLYAYAFGIEAENYMLYAYKEAIQIVYLTSYFNFIIHAIWLSGTKVPYLFRFWKPIGGVLLLYAALFTMSKVYFPLDDYTIPFVAIRIFIFAITGIMLYQSFKLREIRFQQIILYGCSAYMVCGLTSFITNLDPTTDMLIYPLEWLMIGSFIDIIFFSFAIGYRNKKQHESLNLSLLEEANKLIEKQAELENERSRIAADMHDDLGSGLTKITYLSQMAVRNDTQENLVKIKNTAAELVKNMGELIWVMKEENNTLGDLASYIRAFAADYFETNNVTLRTAIKDFLDEMTISGNDRRNIFLLVKECCHNIVKHSGAGTVWLSIGYADGLNITIKDDGCGIPENKLQPTSGNGLKNMRVRIAKMRGRMEILSGEGCEIRFVIPLQKDSKNQPFVPL</sequence>
<keyword evidence="1" id="KW-0808">Transferase</keyword>
<dbReference type="Pfam" id="PF07695">
    <property type="entry name" value="7TMR-DISM_7TM"/>
    <property type="match status" value="1"/>
</dbReference>
<dbReference type="Pfam" id="PF07730">
    <property type="entry name" value="HisKA_3"/>
    <property type="match status" value="1"/>
</dbReference>
<accession>A0A2S0RFT0</accession>
<keyword evidence="8" id="KW-1185">Reference proteome</keyword>
<dbReference type="InterPro" id="IPR036890">
    <property type="entry name" value="HATPase_C_sf"/>
</dbReference>
<evidence type="ECO:0000256" key="2">
    <source>
        <dbReference type="ARBA" id="ARBA00022777"/>
    </source>
</evidence>
<evidence type="ECO:0000256" key="5">
    <source>
        <dbReference type="SAM" id="Phobius"/>
    </source>
</evidence>
<dbReference type="InterPro" id="IPR011712">
    <property type="entry name" value="Sig_transdc_His_kin_sub3_dim/P"/>
</dbReference>
<dbReference type="EMBL" id="CP028811">
    <property type="protein sequence ID" value="AWA30524.1"/>
    <property type="molecule type" value="Genomic_DNA"/>
</dbReference>
<dbReference type="InterPro" id="IPR003594">
    <property type="entry name" value="HATPase_dom"/>
</dbReference>